<gene>
    <name evidence="8" type="ORF">Cgig2_016046</name>
</gene>
<dbReference type="GO" id="GO:0045893">
    <property type="term" value="P:positive regulation of DNA-templated transcription"/>
    <property type="evidence" value="ECO:0007669"/>
    <property type="project" value="TreeGrafter"/>
</dbReference>
<evidence type="ECO:0000256" key="4">
    <source>
        <dbReference type="ARBA" id="ARBA00023163"/>
    </source>
</evidence>
<dbReference type="SUPFAM" id="SSF57959">
    <property type="entry name" value="Leucine zipper domain"/>
    <property type="match status" value="1"/>
</dbReference>
<dbReference type="Gene3D" id="1.20.5.170">
    <property type="match status" value="1"/>
</dbReference>
<dbReference type="FunFam" id="1.20.5.170:FF:000020">
    <property type="entry name" value="BZIP transcription factor"/>
    <property type="match status" value="1"/>
</dbReference>
<dbReference type="Proteomes" id="UP001153076">
    <property type="component" value="Unassembled WGS sequence"/>
</dbReference>
<sequence>MSPILSELFLSGLMINSTYRRRTHLVQSFSVLSGSCNNKTNQSSLKLAMASAGGTSSGSSSLLQNSGSEEEMQMQIMDERKRKRMQSNRESARRSRMRKQKHLDDLMAQVSHLRKTNNQLLDNINITTQHYLKVEAENSVLRAQMSELSSRLHSLNEISNVLSANTNHHNHNLGIYEAGDKMEELFPILQEPFAVDSFLMNPWSSTPSLSQPIMASANMFQY</sequence>
<dbReference type="PANTHER" id="PTHR45764">
    <property type="entry name" value="BZIP TRANSCRIPTION FACTOR 44"/>
    <property type="match status" value="1"/>
</dbReference>
<evidence type="ECO:0000256" key="1">
    <source>
        <dbReference type="ARBA" id="ARBA00004123"/>
    </source>
</evidence>
<dbReference type="GO" id="GO:0046982">
    <property type="term" value="F:protein heterodimerization activity"/>
    <property type="evidence" value="ECO:0007669"/>
    <property type="project" value="UniProtKB-ARBA"/>
</dbReference>
<evidence type="ECO:0000256" key="5">
    <source>
        <dbReference type="ARBA" id="ARBA00023242"/>
    </source>
</evidence>
<protein>
    <recommendedName>
        <fullName evidence="7">BZIP domain-containing protein</fullName>
    </recommendedName>
</protein>
<keyword evidence="2" id="KW-0805">Transcription regulation</keyword>
<dbReference type="InterPro" id="IPR046347">
    <property type="entry name" value="bZIP_sf"/>
</dbReference>
<evidence type="ECO:0000256" key="6">
    <source>
        <dbReference type="SAM" id="MobiDB-lite"/>
    </source>
</evidence>
<dbReference type="CDD" id="cd14702">
    <property type="entry name" value="bZIP_plant_GBF1"/>
    <property type="match status" value="1"/>
</dbReference>
<proteinExistence type="predicted"/>
<dbReference type="GO" id="GO:0005634">
    <property type="term" value="C:nucleus"/>
    <property type="evidence" value="ECO:0007669"/>
    <property type="project" value="UniProtKB-SubCell"/>
</dbReference>
<evidence type="ECO:0000256" key="3">
    <source>
        <dbReference type="ARBA" id="ARBA00023125"/>
    </source>
</evidence>
<organism evidence="8 9">
    <name type="scientific">Carnegiea gigantea</name>
    <dbReference type="NCBI Taxonomy" id="171969"/>
    <lineage>
        <taxon>Eukaryota</taxon>
        <taxon>Viridiplantae</taxon>
        <taxon>Streptophyta</taxon>
        <taxon>Embryophyta</taxon>
        <taxon>Tracheophyta</taxon>
        <taxon>Spermatophyta</taxon>
        <taxon>Magnoliopsida</taxon>
        <taxon>eudicotyledons</taxon>
        <taxon>Gunneridae</taxon>
        <taxon>Pentapetalae</taxon>
        <taxon>Caryophyllales</taxon>
        <taxon>Cactineae</taxon>
        <taxon>Cactaceae</taxon>
        <taxon>Cactoideae</taxon>
        <taxon>Echinocereeae</taxon>
        <taxon>Carnegiea</taxon>
    </lineage>
</organism>
<dbReference type="EMBL" id="JAKOGI010000058">
    <property type="protein sequence ID" value="KAJ8446275.1"/>
    <property type="molecule type" value="Genomic_DNA"/>
</dbReference>
<dbReference type="PROSITE" id="PS00036">
    <property type="entry name" value="BZIP_BASIC"/>
    <property type="match status" value="1"/>
</dbReference>
<dbReference type="GO" id="GO:0003700">
    <property type="term" value="F:DNA-binding transcription factor activity"/>
    <property type="evidence" value="ECO:0007669"/>
    <property type="project" value="InterPro"/>
</dbReference>
<evidence type="ECO:0000256" key="2">
    <source>
        <dbReference type="ARBA" id="ARBA00023015"/>
    </source>
</evidence>
<dbReference type="Pfam" id="PF00170">
    <property type="entry name" value="bZIP_1"/>
    <property type="match status" value="1"/>
</dbReference>
<evidence type="ECO:0000259" key="7">
    <source>
        <dbReference type="PROSITE" id="PS50217"/>
    </source>
</evidence>
<feature type="region of interest" description="Disordered" evidence="6">
    <location>
        <begin position="50"/>
        <end position="100"/>
    </location>
</feature>
<dbReference type="SMART" id="SM00338">
    <property type="entry name" value="BRLZ"/>
    <property type="match status" value="1"/>
</dbReference>
<feature type="compositionally biased region" description="Low complexity" evidence="6">
    <location>
        <begin position="50"/>
        <end position="67"/>
    </location>
</feature>
<dbReference type="GO" id="GO:0000976">
    <property type="term" value="F:transcription cis-regulatory region binding"/>
    <property type="evidence" value="ECO:0007669"/>
    <property type="project" value="TreeGrafter"/>
</dbReference>
<feature type="domain" description="BZIP" evidence="7">
    <location>
        <begin position="78"/>
        <end position="141"/>
    </location>
</feature>
<dbReference type="OrthoDB" id="551672at2759"/>
<dbReference type="PROSITE" id="PS50217">
    <property type="entry name" value="BZIP"/>
    <property type="match status" value="1"/>
</dbReference>
<dbReference type="PANTHER" id="PTHR45764:SF38">
    <property type="entry name" value="BZIP TRANSCRIPTION FACTOR 44"/>
    <property type="match status" value="1"/>
</dbReference>
<keyword evidence="4" id="KW-0804">Transcription</keyword>
<name>A0A9Q1KNN4_9CARY</name>
<evidence type="ECO:0000313" key="8">
    <source>
        <dbReference type="EMBL" id="KAJ8446275.1"/>
    </source>
</evidence>
<comment type="subcellular location">
    <subcellularLocation>
        <location evidence="1">Nucleus</location>
    </subcellularLocation>
</comment>
<keyword evidence="3" id="KW-0238">DNA-binding</keyword>
<accession>A0A9Q1KNN4</accession>
<dbReference type="AlphaFoldDB" id="A0A9Q1KNN4"/>
<evidence type="ECO:0000313" key="9">
    <source>
        <dbReference type="Proteomes" id="UP001153076"/>
    </source>
</evidence>
<comment type="caution">
    <text evidence="8">The sequence shown here is derived from an EMBL/GenBank/DDBJ whole genome shotgun (WGS) entry which is preliminary data.</text>
</comment>
<dbReference type="InterPro" id="IPR004827">
    <property type="entry name" value="bZIP"/>
</dbReference>
<keyword evidence="5" id="KW-0539">Nucleus</keyword>
<dbReference type="InterPro" id="IPR045314">
    <property type="entry name" value="bZIP_plant_GBF1"/>
</dbReference>
<keyword evidence="9" id="KW-1185">Reference proteome</keyword>
<reference evidence="8" key="1">
    <citation type="submission" date="2022-04" db="EMBL/GenBank/DDBJ databases">
        <title>Carnegiea gigantea Genome sequencing and assembly v2.</title>
        <authorList>
            <person name="Copetti D."/>
            <person name="Sanderson M.J."/>
            <person name="Burquez A."/>
            <person name="Wojciechowski M.F."/>
        </authorList>
    </citation>
    <scope>NUCLEOTIDE SEQUENCE</scope>
    <source>
        <strain evidence="8">SGP5-SGP5p</strain>
        <tissue evidence="8">Aerial part</tissue>
    </source>
</reference>